<sequence length="404" mass="46132">MKILYLTTVLPSGRRTGGEIASQSFINALKQCGHELLVVGYQRPGDTKSTNENEVVIEQRYIETQKSKYHPFIWMTLSLIKRLPYSAAKYYSKKYLTKVKSILQVNNYDTVIIDHAQLGWLLPLFAQKSKVIFIAHNLEHQLYEEQLKSAQKYVSKCIYNREARLIKKMEDNLAVSSQQVWTLTSHDSNYFYGHNLYSKVFHLPSIRTVPPKNSAIKNCDIGIIGSWTWKANKYGLEWFFQTVYPHLPKNISIHVAGSGAGWLMERYPNVKYCGFVPDAQTFMSLARVIAIPSISGGGIQIKTLDAIASGSQIVATTIAMRGILDYPSAIEIADDPECFARSLIEFLALDEVQNERTKLLDNRLTWSVLRRENFYRSVRDAINSIELNQNTYKVDLAVNKSRQK</sequence>
<reference evidence="1 2" key="1">
    <citation type="submission" date="2017-06" db="EMBL/GenBank/DDBJ databases">
        <title>Genome sequencing of cyanobaciteial culture collection at National Institute for Environmental Studies (NIES).</title>
        <authorList>
            <person name="Hirose Y."/>
            <person name="Shimura Y."/>
            <person name="Fujisawa T."/>
            <person name="Nakamura Y."/>
            <person name="Kawachi M."/>
        </authorList>
    </citation>
    <scope>NUCLEOTIDE SEQUENCE [LARGE SCALE GENOMIC DNA]</scope>
    <source>
        <strain evidence="1 2">NIES-267</strain>
    </source>
</reference>
<name>A0A1Z4LL24_9CYAN</name>
<evidence type="ECO:0000313" key="2">
    <source>
        <dbReference type="Proteomes" id="UP000218418"/>
    </source>
</evidence>
<protein>
    <submittedName>
        <fullName evidence="1">Group 1 glycosyl transferase</fullName>
    </submittedName>
</protein>
<dbReference type="CDD" id="cd03801">
    <property type="entry name" value="GT4_PimA-like"/>
    <property type="match status" value="1"/>
</dbReference>
<dbReference type="GO" id="GO:0016740">
    <property type="term" value="F:transferase activity"/>
    <property type="evidence" value="ECO:0007669"/>
    <property type="project" value="UniProtKB-KW"/>
</dbReference>
<gene>
    <name evidence="1" type="ORF">NIES267_13620</name>
</gene>
<dbReference type="EMBL" id="AP018227">
    <property type="protein sequence ID" value="BAY81884.1"/>
    <property type="molecule type" value="Genomic_DNA"/>
</dbReference>
<evidence type="ECO:0000313" key="1">
    <source>
        <dbReference type="EMBL" id="BAY81884.1"/>
    </source>
</evidence>
<dbReference type="Pfam" id="PF13692">
    <property type="entry name" value="Glyco_trans_1_4"/>
    <property type="match status" value="1"/>
</dbReference>
<organism evidence="1 2">
    <name type="scientific">Calothrix parasitica NIES-267</name>
    <dbReference type="NCBI Taxonomy" id="1973488"/>
    <lineage>
        <taxon>Bacteria</taxon>
        <taxon>Bacillati</taxon>
        <taxon>Cyanobacteriota</taxon>
        <taxon>Cyanophyceae</taxon>
        <taxon>Nostocales</taxon>
        <taxon>Calotrichaceae</taxon>
        <taxon>Calothrix</taxon>
    </lineage>
</organism>
<proteinExistence type="predicted"/>
<dbReference type="OrthoDB" id="8432722at2"/>
<dbReference type="Proteomes" id="UP000218418">
    <property type="component" value="Chromosome"/>
</dbReference>
<keyword evidence="2" id="KW-1185">Reference proteome</keyword>
<dbReference type="Gene3D" id="3.40.50.2000">
    <property type="entry name" value="Glycogen Phosphorylase B"/>
    <property type="match status" value="2"/>
</dbReference>
<dbReference type="AlphaFoldDB" id="A0A1Z4LL24"/>
<keyword evidence="1" id="KW-0808">Transferase</keyword>
<dbReference type="SUPFAM" id="SSF53756">
    <property type="entry name" value="UDP-Glycosyltransferase/glycogen phosphorylase"/>
    <property type="match status" value="1"/>
</dbReference>
<accession>A0A1Z4LL24</accession>